<keyword evidence="1" id="KW-1133">Transmembrane helix</keyword>
<keyword evidence="1" id="KW-0812">Transmembrane</keyword>
<dbReference type="HOGENOM" id="CLU_2108981_0_0_1"/>
<dbReference type="EMBL" id="AFBI03000132">
    <property type="protein sequence ID" value="EJW01620.1"/>
    <property type="molecule type" value="Genomic_DNA"/>
</dbReference>
<keyword evidence="1" id="KW-0472">Membrane</keyword>
<sequence>MKRDKLSINVAIYYLYFLSLFYAFIFSRILILQYQYPTTNICVILIFCKLFIRKKISCFLELTSLCLNIIISVHLKVFTDKRKKNIILPAFYKKIPIDLEFYIEYYFNKLNQNLK</sequence>
<evidence type="ECO:0000313" key="2">
    <source>
        <dbReference type="EMBL" id="EJW01620.1"/>
    </source>
</evidence>
<feature type="transmembrane region" description="Helical" evidence="1">
    <location>
        <begin position="12"/>
        <end position="30"/>
    </location>
</feature>
<reference evidence="2 3" key="1">
    <citation type="submission" date="2011-08" db="EMBL/GenBank/DDBJ databases">
        <authorList>
            <person name="Liu Z.J."/>
            <person name="Shi F.L."/>
            <person name="Lu J.Q."/>
            <person name="Li M."/>
            <person name="Wang Z.L."/>
        </authorList>
    </citation>
    <scope>NUCLEOTIDE SEQUENCE [LARGE SCALE GENOMIC DNA]</scope>
    <source>
        <strain evidence="2 3">USNM 41457</strain>
    </source>
</reference>
<proteinExistence type="predicted"/>
<dbReference type="Proteomes" id="UP000003163">
    <property type="component" value="Unassembled WGS sequence"/>
</dbReference>
<protein>
    <submittedName>
        <fullName evidence="2">Uncharacterized protein</fullName>
    </submittedName>
</protein>
<dbReference type="VEuPathDB" id="MicrosporidiaDB:EDEG_03836"/>
<evidence type="ECO:0000256" key="1">
    <source>
        <dbReference type="SAM" id="Phobius"/>
    </source>
</evidence>
<evidence type="ECO:0000313" key="3">
    <source>
        <dbReference type="Proteomes" id="UP000003163"/>
    </source>
</evidence>
<dbReference type="InParanoid" id="J9DGA2"/>
<reference evidence="3" key="2">
    <citation type="submission" date="2015-07" db="EMBL/GenBank/DDBJ databases">
        <title>Contrasting host-pathogen interactions and genome evolution in two generalist and specialist microsporidian pathogens of mosquitoes.</title>
        <authorList>
            <consortium name="The Broad Institute Genomics Platform"/>
            <consortium name="The Broad Institute Genome Sequencing Center for Infectious Disease"/>
            <person name="Cuomo C.A."/>
            <person name="Sanscrainte N.D."/>
            <person name="Goldberg J.M."/>
            <person name="Heiman D."/>
            <person name="Young S."/>
            <person name="Zeng Q."/>
            <person name="Becnel J.J."/>
            <person name="Birren B.W."/>
        </authorList>
    </citation>
    <scope>NUCLEOTIDE SEQUENCE [LARGE SCALE GENOMIC DNA]</scope>
    <source>
        <strain evidence="3">USNM 41457</strain>
    </source>
</reference>
<dbReference type="AlphaFoldDB" id="J9DGA2"/>
<keyword evidence="3" id="KW-1185">Reference proteome</keyword>
<comment type="caution">
    <text evidence="2">The sequence shown here is derived from an EMBL/GenBank/DDBJ whole genome shotgun (WGS) entry which is preliminary data.</text>
</comment>
<accession>J9DGA2</accession>
<gene>
    <name evidence="2" type="ORF">EDEG_03836</name>
</gene>
<name>J9DGA2_EDHAE</name>
<organism evidence="2 3">
    <name type="scientific">Edhazardia aedis (strain USNM 41457)</name>
    <name type="common">Microsporidian parasite</name>
    <dbReference type="NCBI Taxonomy" id="1003232"/>
    <lineage>
        <taxon>Eukaryota</taxon>
        <taxon>Fungi</taxon>
        <taxon>Fungi incertae sedis</taxon>
        <taxon>Microsporidia</taxon>
        <taxon>Edhazardia</taxon>
    </lineage>
</organism>